<feature type="domain" description="EGF-like" evidence="18">
    <location>
        <begin position="390"/>
        <end position="431"/>
    </location>
</feature>
<reference evidence="19" key="1">
    <citation type="submission" date="2025-08" db="UniProtKB">
        <authorList>
            <consortium name="Ensembl"/>
        </authorList>
    </citation>
    <scope>IDENTIFICATION</scope>
</reference>
<dbReference type="Pfam" id="PF00057">
    <property type="entry name" value="Ldl_recept_a"/>
    <property type="match status" value="7"/>
</dbReference>
<dbReference type="SUPFAM" id="SSF57424">
    <property type="entry name" value="LDL receptor-like module"/>
    <property type="match status" value="8"/>
</dbReference>
<dbReference type="InterPro" id="IPR049883">
    <property type="entry name" value="NOTCH1_EGF-like"/>
</dbReference>
<feature type="disulfide bond" evidence="14">
    <location>
        <begin position="133"/>
        <end position="148"/>
    </location>
</feature>
<dbReference type="PANTHER" id="PTHR22722">
    <property type="entry name" value="LOW-DENSITY LIPOPROTEIN RECEPTOR-RELATED PROTEIN 2-RELATED"/>
    <property type="match status" value="1"/>
</dbReference>
<keyword evidence="12" id="KW-0325">Glycoprotein</keyword>
<evidence type="ECO:0000313" key="19">
    <source>
        <dbReference type="Ensembl" id="ENSDLAP00005014957.2"/>
    </source>
</evidence>
<dbReference type="GO" id="GO:0043235">
    <property type="term" value="C:receptor complex"/>
    <property type="evidence" value="ECO:0007669"/>
    <property type="project" value="TreeGrafter"/>
</dbReference>
<evidence type="ECO:0000256" key="6">
    <source>
        <dbReference type="ARBA" id="ARBA00022729"/>
    </source>
</evidence>
<keyword evidence="20" id="KW-1185">Reference proteome</keyword>
<feature type="domain" description="EGF-like" evidence="18">
    <location>
        <begin position="1149"/>
        <end position="1185"/>
    </location>
</feature>
<evidence type="ECO:0000256" key="2">
    <source>
        <dbReference type="ARBA" id="ARBA00004479"/>
    </source>
</evidence>
<feature type="region of interest" description="Disordered" evidence="16">
    <location>
        <begin position="1220"/>
        <end position="1269"/>
    </location>
</feature>
<keyword evidence="6" id="KW-0732">Signal</keyword>
<dbReference type="Pfam" id="PF00058">
    <property type="entry name" value="Ldl_recept_b"/>
    <property type="match status" value="1"/>
</dbReference>
<dbReference type="InterPro" id="IPR000033">
    <property type="entry name" value="LDLR_classB_rpt"/>
</dbReference>
<feature type="disulfide bond" evidence="14">
    <location>
        <begin position="320"/>
        <end position="338"/>
    </location>
</feature>
<dbReference type="FunFam" id="2.10.25.10:FF:000009">
    <property type="entry name" value="Low-density lipoprotein receptor isoform 1"/>
    <property type="match status" value="1"/>
</dbReference>
<feature type="disulfide bond" evidence="14">
    <location>
        <begin position="172"/>
        <end position="187"/>
    </location>
</feature>
<dbReference type="InterPro" id="IPR036055">
    <property type="entry name" value="LDL_receptor-like_sf"/>
</dbReference>
<feature type="compositionally biased region" description="Polar residues" evidence="16">
    <location>
        <begin position="1236"/>
        <end position="1255"/>
    </location>
</feature>
<dbReference type="SMART" id="SM00192">
    <property type="entry name" value="LDLa"/>
    <property type="match status" value="8"/>
</dbReference>
<feature type="disulfide bond" evidence="14">
    <location>
        <begin position="199"/>
        <end position="217"/>
    </location>
</feature>
<dbReference type="FunFam" id="2.120.10.30:FF:000241">
    <property type="entry name" value="Low-density lipoprotein receptor-related protein 6"/>
    <property type="match status" value="1"/>
</dbReference>
<dbReference type="InterPro" id="IPR000152">
    <property type="entry name" value="EGF-type_Asp/Asn_hydroxyl_site"/>
</dbReference>
<dbReference type="GO" id="GO:0012505">
    <property type="term" value="C:endomembrane system"/>
    <property type="evidence" value="ECO:0007669"/>
    <property type="project" value="UniProtKB-SubCell"/>
</dbReference>
<dbReference type="InterPro" id="IPR009030">
    <property type="entry name" value="Growth_fac_rcpt_cys_sf"/>
</dbReference>
<dbReference type="InterPro" id="IPR001881">
    <property type="entry name" value="EGF-like_Ca-bd_dom"/>
</dbReference>
<feature type="disulfide bond" evidence="14">
    <location>
        <begin position="192"/>
        <end position="204"/>
    </location>
</feature>
<feature type="disulfide bond" evidence="14">
    <location>
        <begin position="211"/>
        <end position="226"/>
    </location>
</feature>
<keyword evidence="4" id="KW-0254">Endocytosis</keyword>
<feature type="disulfide bond" evidence="14">
    <location>
        <begin position="232"/>
        <end position="244"/>
    </location>
</feature>
<dbReference type="SMART" id="SM00181">
    <property type="entry name" value="EGF"/>
    <property type="match status" value="5"/>
</dbReference>
<protein>
    <recommendedName>
        <fullName evidence="18">EGF-like domain-containing protein</fullName>
    </recommendedName>
</protein>
<evidence type="ECO:0000256" key="7">
    <source>
        <dbReference type="ARBA" id="ARBA00022737"/>
    </source>
</evidence>
<evidence type="ECO:0000256" key="4">
    <source>
        <dbReference type="ARBA" id="ARBA00022583"/>
    </source>
</evidence>
<dbReference type="PRINTS" id="PR00261">
    <property type="entry name" value="LDLRECEPTOR"/>
</dbReference>
<dbReference type="PROSITE" id="PS50068">
    <property type="entry name" value="LDLRA_2"/>
    <property type="match status" value="8"/>
</dbReference>
<dbReference type="GO" id="GO:0006898">
    <property type="term" value="P:receptor-mediated endocytosis"/>
    <property type="evidence" value="ECO:0007669"/>
    <property type="project" value="TreeGrafter"/>
</dbReference>
<dbReference type="CDD" id="cd00112">
    <property type="entry name" value="LDLa"/>
    <property type="match status" value="7"/>
</dbReference>
<feature type="disulfide bond" evidence="14">
    <location>
        <begin position="293"/>
        <end position="308"/>
    </location>
</feature>
<dbReference type="AlphaFoldDB" id="A0A8C4E9C8"/>
<evidence type="ECO:0000256" key="3">
    <source>
        <dbReference type="ARBA" id="ARBA00022536"/>
    </source>
</evidence>
<dbReference type="PROSITE" id="PS00022">
    <property type="entry name" value="EGF_1"/>
    <property type="match status" value="1"/>
</dbReference>
<keyword evidence="5 17" id="KW-0812">Transmembrane</keyword>
<dbReference type="Gene3D" id="2.120.10.30">
    <property type="entry name" value="TolB, C-terminal domain"/>
    <property type="match status" value="2"/>
</dbReference>
<dbReference type="CDD" id="cd00054">
    <property type="entry name" value="EGF_CA"/>
    <property type="match status" value="2"/>
</dbReference>
<dbReference type="PROSITE" id="PS01187">
    <property type="entry name" value="EGF_CA"/>
    <property type="match status" value="1"/>
</dbReference>
<dbReference type="InterPro" id="IPR011042">
    <property type="entry name" value="6-blade_b-propeller_TolB-like"/>
</dbReference>
<dbReference type="SMART" id="SM00135">
    <property type="entry name" value="LY"/>
    <property type="match status" value="8"/>
</dbReference>
<feature type="disulfide bond" evidence="14">
    <location>
        <begin position="313"/>
        <end position="325"/>
    </location>
</feature>
<evidence type="ECO:0000256" key="14">
    <source>
        <dbReference type="PROSITE-ProRule" id="PRU00124"/>
    </source>
</evidence>
<proteinExistence type="predicted"/>
<dbReference type="Ensembl" id="ENSDLAT00005016241.2">
    <property type="protein sequence ID" value="ENSDLAP00005014957.2"/>
    <property type="gene ID" value="ENSDLAG00005007213.2"/>
</dbReference>
<evidence type="ECO:0000256" key="17">
    <source>
        <dbReference type="SAM" id="Phobius"/>
    </source>
</evidence>
<dbReference type="SUPFAM" id="SSF57184">
    <property type="entry name" value="Growth factor receptor domain"/>
    <property type="match status" value="1"/>
</dbReference>
<dbReference type="InterPro" id="IPR051221">
    <property type="entry name" value="LDLR-related"/>
</dbReference>
<dbReference type="SUPFAM" id="SSF57196">
    <property type="entry name" value="EGF/Laminin"/>
    <property type="match status" value="1"/>
</dbReference>
<dbReference type="GeneTree" id="ENSGT00940000162544"/>
<dbReference type="Pfam" id="PF07645">
    <property type="entry name" value="EGF_CA"/>
    <property type="match status" value="1"/>
</dbReference>
<dbReference type="InterPro" id="IPR000742">
    <property type="entry name" value="EGF"/>
</dbReference>
<dbReference type="FunFam" id="4.10.400.10:FF:000045">
    <property type="entry name" value="Low-density lipoprotein receptor-related protein 2"/>
    <property type="match status" value="1"/>
</dbReference>
<feature type="repeat" description="LDL-receptor class B" evidence="15">
    <location>
        <begin position="617"/>
        <end position="659"/>
    </location>
</feature>
<keyword evidence="8 17" id="KW-1133">Transmembrane helix</keyword>
<sequence length="1269" mass="137823">MERGNGSSPHSGVQLGCIGLTWYLYKMLHFSTLQHLARFILSVAMGGRLFLCAVLLQLSGPLLVVSAGSSPLKCGLGSKLCQDGSECVLYNHVCDGEADCKDGSDEEECSLACETDQFQCAHGKKCIEQSQVCDGVSQCQDRSDELGCAKHMEGCAHQCDDKTRCIPNSFLCDGEKDCWDSSDEANCADEGCSATEFKCTGGQCVSATMRCDGHPDCWDRSDEESCTNAPACTTKHRCTQSKECLLQEWICDGDQDCKDGTDEKDCPMVPLNCGEFQWSCKSKTKCIPTAWRCDGMKDCDDGSDETECTVVTCLPHQFQCGSQECLDPVLVCNGITNCADGSDEGGSCQINCAEADNSRCSQSCYSTPQGTRCHCAAGFRLMDDGLTCADIDECEGWSPGVCSQLCINTPGSYQCSCHPGYIMEAGGHHCKITGEPFLLASIQTDLFMFGLRSGSLDVLSSSAKKAILSLDYDWREQRVFWVSLDTEGIRWSLLDQKTTGTLIKDRPFVFTGVRADSVAVDWLGRNLYWIDGVNSQIVAIRLATTTVKSLDHSVILDEDLDQPRSLALLPQKGLMFWTEVGNVVKIERAGMDGSERRAVVNSSLGWPGGVAVDPISDRVYWTDERLRAIGSATLDGDDIQILQMKWTTNPFSLAVFNDMLYWSDTKKRVVLAAHKISGKNRQVLLKRQRQPFGVKIIHPLLQMGIESPCEKRDCSHMCVLAPGPKAVCKCPSGLLLAEDGLTCSSLVNSAFMLMLSPSTVTQIYLQSRHTAAELKGWPEHLALQVHSVNEAAIMDYSLRDRTLFLTDDGTTSLSSFKLKDSDLSSQGQLLKLLGDTITAMALDWVTLNVYWSSNKQPRLQVTSIKAAHTAVLIKEGIGRVESIALHPPSGRVCFTNLGLQGTGTMATVECANMDGAGRSVVWKDAVQPASLVFSSNGDTIYWADTSLGTIGSVQLDGSGYRELKTGDGLAAVALSDDTLLWMTVRDKTRLWYRDEQQESKLWFEVGTEMVSLKAFSNSSQTGSNQCTDNGNCQHLCLATPGGRTCKCAHDHILVHDTQCNPEQRCPSGTRPCLDQLSCQPVEKFCNRHIDCYDHSDENCVSVKQWSGAKVPALTWAHSSSPPPSPLPGLSGVSGPNTTLNESSQLRNLAAQECSQKHCSGNGRCVETTGNSACVCSLGYSGDSCQDHLLKTMQGPIVYGAAGLCAGVVVIAVMAVVVKRRKSANRRRARPAAAKETSMTDLENKAETTPSTQPSPVDTVKPEEVASSVD</sequence>
<keyword evidence="9 17" id="KW-0472">Membrane</keyword>
<evidence type="ECO:0000256" key="15">
    <source>
        <dbReference type="PROSITE-ProRule" id="PRU00461"/>
    </source>
</evidence>
<organism evidence="19 20">
    <name type="scientific">Dicentrarchus labrax</name>
    <name type="common">European seabass</name>
    <name type="synonym">Morone labrax</name>
    <dbReference type="NCBI Taxonomy" id="13489"/>
    <lineage>
        <taxon>Eukaryota</taxon>
        <taxon>Metazoa</taxon>
        <taxon>Chordata</taxon>
        <taxon>Craniata</taxon>
        <taxon>Vertebrata</taxon>
        <taxon>Euteleostomi</taxon>
        <taxon>Actinopterygii</taxon>
        <taxon>Neopterygii</taxon>
        <taxon>Teleostei</taxon>
        <taxon>Neoteleostei</taxon>
        <taxon>Acanthomorphata</taxon>
        <taxon>Eupercaria</taxon>
        <taxon>Moronidae</taxon>
        <taxon>Dicentrarchus</taxon>
    </lineage>
</organism>
<dbReference type="PROSITE" id="PS01209">
    <property type="entry name" value="LDLRA_1"/>
    <property type="match status" value="2"/>
</dbReference>
<feature type="transmembrane region" description="Helical" evidence="17">
    <location>
        <begin position="1196"/>
        <end position="1217"/>
    </location>
</feature>
<dbReference type="InterPro" id="IPR018097">
    <property type="entry name" value="EGF_Ca-bd_CS"/>
</dbReference>
<feature type="disulfide bond" evidence="13">
    <location>
        <begin position="1175"/>
        <end position="1184"/>
    </location>
</feature>
<keyword evidence="11" id="KW-0675">Receptor</keyword>
<evidence type="ECO:0000256" key="12">
    <source>
        <dbReference type="ARBA" id="ARBA00023180"/>
    </source>
</evidence>
<keyword evidence="7" id="KW-0677">Repeat</keyword>
<evidence type="ECO:0000256" key="9">
    <source>
        <dbReference type="ARBA" id="ARBA00023136"/>
    </source>
</evidence>
<feature type="disulfide bond" evidence="14">
    <location>
        <begin position="251"/>
        <end position="266"/>
    </location>
</feature>
<dbReference type="GO" id="GO:0005509">
    <property type="term" value="F:calcium ion binding"/>
    <property type="evidence" value="ECO:0007669"/>
    <property type="project" value="InterPro"/>
</dbReference>
<evidence type="ECO:0000256" key="16">
    <source>
        <dbReference type="SAM" id="MobiDB-lite"/>
    </source>
</evidence>
<dbReference type="Proteomes" id="UP000694389">
    <property type="component" value="Unassembled WGS sequence"/>
</dbReference>
<evidence type="ECO:0000256" key="13">
    <source>
        <dbReference type="PROSITE-ProRule" id="PRU00076"/>
    </source>
</evidence>
<accession>A0A8C4E9C8</accession>
<comment type="caution">
    <text evidence="13">Lacks conserved residue(s) required for the propagation of feature annotation.</text>
</comment>
<name>A0A8C4E9C8_DICLA</name>
<evidence type="ECO:0000313" key="20">
    <source>
        <dbReference type="Proteomes" id="UP000694389"/>
    </source>
</evidence>
<dbReference type="SMART" id="SM00179">
    <property type="entry name" value="EGF_CA"/>
    <property type="match status" value="2"/>
</dbReference>
<dbReference type="PANTHER" id="PTHR22722:SF12">
    <property type="entry name" value="EGF-LIKE DOMAIN-CONTAINING PROTEIN"/>
    <property type="match status" value="1"/>
</dbReference>
<reference evidence="19" key="2">
    <citation type="submission" date="2025-09" db="UniProtKB">
        <authorList>
            <consortium name="Ensembl"/>
        </authorList>
    </citation>
    <scope>IDENTIFICATION</scope>
</reference>
<dbReference type="InterPro" id="IPR002172">
    <property type="entry name" value="LDrepeatLR_classA_rpt"/>
</dbReference>
<comment type="subcellular location">
    <subcellularLocation>
        <location evidence="1">Endomembrane system</location>
    </subcellularLocation>
    <subcellularLocation>
        <location evidence="2">Membrane</location>
        <topology evidence="2">Single-pass type I membrane protein</topology>
    </subcellularLocation>
</comment>
<gene>
    <name evidence="19" type="primary">lrp13</name>
</gene>
<dbReference type="GO" id="GO:0016324">
    <property type="term" value="C:apical plasma membrane"/>
    <property type="evidence" value="ECO:0007669"/>
    <property type="project" value="TreeGrafter"/>
</dbReference>
<dbReference type="PROSITE" id="PS01186">
    <property type="entry name" value="EGF_2"/>
    <property type="match status" value="2"/>
</dbReference>
<dbReference type="PROSITE" id="PS00010">
    <property type="entry name" value="ASX_HYDROXYL"/>
    <property type="match status" value="1"/>
</dbReference>
<evidence type="ECO:0000256" key="5">
    <source>
        <dbReference type="ARBA" id="ARBA00022692"/>
    </source>
</evidence>
<keyword evidence="3 13" id="KW-0245">EGF-like domain</keyword>
<evidence type="ECO:0000256" key="11">
    <source>
        <dbReference type="ARBA" id="ARBA00023170"/>
    </source>
</evidence>
<dbReference type="SUPFAM" id="SSF63825">
    <property type="entry name" value="YWTD domain"/>
    <property type="match status" value="2"/>
</dbReference>
<evidence type="ECO:0000256" key="10">
    <source>
        <dbReference type="ARBA" id="ARBA00023157"/>
    </source>
</evidence>
<dbReference type="InterPro" id="IPR023415">
    <property type="entry name" value="LDLR_class-A_CS"/>
</dbReference>
<dbReference type="Gene3D" id="4.10.1220.10">
    <property type="entry name" value="EGF-type module"/>
    <property type="match status" value="1"/>
</dbReference>
<dbReference type="GO" id="GO:0042562">
    <property type="term" value="F:hormone binding"/>
    <property type="evidence" value="ECO:0007669"/>
    <property type="project" value="TreeGrafter"/>
</dbReference>
<feature type="compositionally biased region" description="Basic residues" evidence="16">
    <location>
        <begin position="1220"/>
        <end position="1229"/>
    </location>
</feature>
<keyword evidence="10 13" id="KW-1015">Disulfide bond</keyword>
<dbReference type="PROSITE" id="PS51120">
    <property type="entry name" value="LDLRB"/>
    <property type="match status" value="2"/>
</dbReference>
<dbReference type="Gene3D" id="4.10.400.10">
    <property type="entry name" value="Low-density Lipoprotein Receptor"/>
    <property type="match status" value="6"/>
</dbReference>
<feature type="disulfide bond" evidence="14">
    <location>
        <begin position="94"/>
        <end position="109"/>
    </location>
</feature>
<evidence type="ECO:0000256" key="8">
    <source>
        <dbReference type="ARBA" id="ARBA00022989"/>
    </source>
</evidence>
<dbReference type="Gene3D" id="2.10.25.10">
    <property type="entry name" value="Laminin"/>
    <property type="match status" value="3"/>
</dbReference>
<evidence type="ECO:0000256" key="1">
    <source>
        <dbReference type="ARBA" id="ARBA00004308"/>
    </source>
</evidence>
<dbReference type="PROSITE" id="PS50026">
    <property type="entry name" value="EGF_3"/>
    <property type="match status" value="2"/>
</dbReference>
<feature type="repeat" description="LDL-receptor class B" evidence="15">
    <location>
        <begin position="573"/>
        <end position="616"/>
    </location>
</feature>
<evidence type="ECO:0000259" key="18">
    <source>
        <dbReference type="PROSITE" id="PS50026"/>
    </source>
</evidence>